<proteinExistence type="predicted"/>
<dbReference type="EMBL" id="PJCH01000001">
    <property type="protein sequence ID" value="PQA89312.1"/>
    <property type="molecule type" value="Genomic_DNA"/>
</dbReference>
<evidence type="ECO:0000313" key="4">
    <source>
        <dbReference type="Proteomes" id="UP000239504"/>
    </source>
</evidence>
<dbReference type="AlphaFoldDB" id="A0A2S7K9Y7"/>
<dbReference type="InterPro" id="IPR046738">
    <property type="entry name" value="DUF6788"/>
</dbReference>
<accession>A0A2S7K9Y7</accession>
<dbReference type="OrthoDB" id="5469612at2"/>
<protein>
    <submittedName>
        <fullName evidence="3">Uncharacterized protein</fullName>
    </submittedName>
</protein>
<reference evidence="3 4" key="1">
    <citation type="submission" date="2017-12" db="EMBL/GenBank/DDBJ databases">
        <authorList>
            <person name="Hurst M.R.H."/>
        </authorList>
    </citation>
    <scope>NUCLEOTIDE SEQUENCE [LARGE SCALE GENOMIC DNA]</scope>
    <source>
        <strain evidence="3 4">SY-3-19</strain>
    </source>
</reference>
<dbReference type="InterPro" id="IPR058575">
    <property type="entry name" value="NTP_transf_8_dom"/>
</dbReference>
<keyword evidence="4" id="KW-1185">Reference proteome</keyword>
<dbReference type="Proteomes" id="UP000239504">
    <property type="component" value="Unassembled WGS sequence"/>
</dbReference>
<name>A0A2S7K9Y7_9PROT</name>
<dbReference type="Pfam" id="PF12281">
    <property type="entry name" value="NTP_transf_8"/>
    <property type="match status" value="1"/>
</dbReference>
<comment type="caution">
    <text evidence="3">The sequence shown here is derived from an EMBL/GenBank/DDBJ whole genome shotgun (WGS) entry which is preliminary data.</text>
</comment>
<feature type="domain" description="Nucleotidyltransferase-like" evidence="1">
    <location>
        <begin position="103"/>
        <end position="310"/>
    </location>
</feature>
<sequence length="339" mass="37663">METFPLSVQTTYQDLLEAHKMHALSALGGAPIRRDLGAKGSYWYARQRIGDRVVDRYIGRDSPELRDQIEKAREQIEEQKSFEKRCASMVAQLRAAGLPALDRETGKVLNALAKVGAFRLGGTLVGTHAFRSYSAELGVRLGEALAVTGDVDIAAFENLKLVIDDKVDPSLAETFNELKLAPAPGLDRKNRPTRWAMPGGGVMLDFLAPRMREESDVIMLEPLGVYAQALSFLNFLIADPIPAVGLYRSGVLVQIPRPERYAIHKLIVAQRRAKDSEAKARKDLAQAETLIDVLTEDRPYALLEAYQTAIDTGPKWLEAIEKSLRQRPKAMERIKSISQ</sequence>
<feature type="domain" description="DUF6788" evidence="2">
    <location>
        <begin position="37"/>
        <end position="66"/>
    </location>
</feature>
<evidence type="ECO:0000259" key="2">
    <source>
        <dbReference type="Pfam" id="PF20586"/>
    </source>
</evidence>
<organism evidence="3 4">
    <name type="scientific">Hyphococcus luteus</name>
    <dbReference type="NCBI Taxonomy" id="2058213"/>
    <lineage>
        <taxon>Bacteria</taxon>
        <taxon>Pseudomonadati</taxon>
        <taxon>Pseudomonadota</taxon>
        <taxon>Alphaproteobacteria</taxon>
        <taxon>Parvularculales</taxon>
        <taxon>Parvularculaceae</taxon>
        <taxon>Hyphococcus</taxon>
    </lineage>
</organism>
<gene>
    <name evidence="3" type="ORF">CW354_00075</name>
</gene>
<evidence type="ECO:0000313" key="3">
    <source>
        <dbReference type="EMBL" id="PQA89312.1"/>
    </source>
</evidence>
<dbReference type="Pfam" id="PF20586">
    <property type="entry name" value="DUF6788"/>
    <property type="match status" value="1"/>
</dbReference>
<evidence type="ECO:0000259" key="1">
    <source>
        <dbReference type="Pfam" id="PF12281"/>
    </source>
</evidence>